<keyword evidence="8 11" id="KW-0720">Serine protease</keyword>
<sequence length="663" mass="71803">MALPTAQTTDSHVLHEKRTNTPREWRRGDRVNEDALLPIRIGLVQSNLDDAYEHLMDVSHPASPNYGKHWKAEDVHAMYSPSEEAVAAVRAWLESEGVGDVVHSDNKGWLAFDIPASQAEALFSTEYYEFEHKMSTDKIKVGCDGYHVPADLAHHIDYITPGVALSPALVKRSVDVLDKRAHPADKWLSGRPGRRLSHRAAAPPAISHLQTRQSNISSNLSRCATRITPACVKALYGIPDAPTEVDDVNALGVFEASDAYAQADLDLFFQLYAPHIPQGTHPTLNSIDGGQDPSSPDAPVYGESDFDLEVAYSLIYPQKIILYQVDDSTYVNLDSKVYFNSFLDALDGSYCTYSAYGVTGNDPAIDSMYPNPAEGGYKGDLMCGTYKPTRVISISYGVSEFDAPLNYTKRQCNELLKLGLQGVTFVWASGDDGVAAFHGDDSASGCLGKDEKLFNPLFPTCPYVTSVGGTQLWAGQTLSDPESALAGPLEHGGTAYSGGGFANYFPVPDYQQSAVSTYFQNHDPDLPYYTARNDSVGITNMGENHGLYNRAGRGTPDVSATAGPFQLIYNKQHVALYGTSFSAPVWAGIITMINQERTNVGKGPVGFINPVLYANPGVLNDVVNGSNPGCGSEGFKAAEGWDPVTGLGTPNYPKLLELFMGLP</sequence>
<evidence type="ECO:0000259" key="13">
    <source>
        <dbReference type="PROSITE" id="PS51695"/>
    </source>
</evidence>
<dbReference type="SUPFAM" id="SSF52743">
    <property type="entry name" value="Subtilisin-like"/>
    <property type="match status" value="1"/>
</dbReference>
<dbReference type="SUPFAM" id="SSF54897">
    <property type="entry name" value="Protease propeptides/inhibitors"/>
    <property type="match status" value="1"/>
</dbReference>
<dbReference type="GO" id="GO:0008240">
    <property type="term" value="F:tripeptidyl-peptidase activity"/>
    <property type="evidence" value="ECO:0007669"/>
    <property type="project" value="UniProtKB-EC"/>
</dbReference>
<keyword evidence="5 11" id="KW-0645">Protease</keyword>
<name>M3CFG7_SPHMS</name>
<dbReference type="InterPro" id="IPR036852">
    <property type="entry name" value="Peptidase_S8/S53_dom_sf"/>
</dbReference>
<dbReference type="GO" id="GO:0004252">
    <property type="term" value="F:serine-type endopeptidase activity"/>
    <property type="evidence" value="ECO:0007669"/>
    <property type="project" value="UniProtKB-UniRule"/>
</dbReference>
<feature type="domain" description="Peptidase S53" evidence="13">
    <location>
        <begin position="226"/>
        <end position="662"/>
    </location>
</feature>
<protein>
    <recommendedName>
        <fullName evidence="4">tripeptidyl-peptidase II</fullName>
        <ecNumber evidence="4">3.4.14.10</ecNumber>
    </recommendedName>
</protein>
<dbReference type="MEROPS" id="S53.007"/>
<feature type="binding site" evidence="11">
    <location>
        <position position="640"/>
    </location>
    <ligand>
        <name>Ca(2+)</name>
        <dbReference type="ChEBI" id="CHEBI:29108"/>
    </ligand>
</feature>
<dbReference type="RefSeq" id="XP_016760679.1">
    <property type="nucleotide sequence ID" value="XM_016908926.1"/>
</dbReference>
<evidence type="ECO:0000256" key="2">
    <source>
        <dbReference type="ARBA" id="ARBA00002451"/>
    </source>
</evidence>
<evidence type="ECO:0000256" key="11">
    <source>
        <dbReference type="PROSITE-ProRule" id="PRU01032"/>
    </source>
</evidence>
<dbReference type="PANTHER" id="PTHR14218">
    <property type="entry name" value="PROTEASE S8 TRIPEPTIDYL PEPTIDASE I CLN2"/>
    <property type="match status" value="1"/>
</dbReference>
<feature type="active site" description="Charge relay system" evidence="11">
    <location>
        <position position="307"/>
    </location>
</feature>
<dbReference type="Pfam" id="PF09286">
    <property type="entry name" value="Pro-kuma_activ"/>
    <property type="match status" value="1"/>
</dbReference>
<dbReference type="InterPro" id="IPR015366">
    <property type="entry name" value="S53_propep"/>
</dbReference>
<evidence type="ECO:0000256" key="6">
    <source>
        <dbReference type="ARBA" id="ARBA00022723"/>
    </source>
</evidence>
<dbReference type="OMA" id="HIDYIVP"/>
<dbReference type="GO" id="GO:0006508">
    <property type="term" value="P:proteolysis"/>
    <property type="evidence" value="ECO:0007669"/>
    <property type="project" value="UniProtKB-KW"/>
</dbReference>
<keyword evidence="15" id="KW-1185">Reference proteome</keyword>
<evidence type="ECO:0000256" key="9">
    <source>
        <dbReference type="ARBA" id="ARBA00022837"/>
    </source>
</evidence>
<evidence type="ECO:0000256" key="4">
    <source>
        <dbReference type="ARBA" id="ARBA00012462"/>
    </source>
</evidence>
<comment type="function">
    <text evidence="2">Secreted tripeptidyl-peptidase which degrades proteins at acidic pHs and is involved in virulence.</text>
</comment>
<dbReference type="GO" id="GO:0005576">
    <property type="term" value="C:extracellular region"/>
    <property type="evidence" value="ECO:0007669"/>
    <property type="project" value="UniProtKB-SubCell"/>
</dbReference>
<dbReference type="HOGENOM" id="CLU_013783_4_0_1"/>
<evidence type="ECO:0000313" key="14">
    <source>
        <dbReference type="EMBL" id="EMF12558.1"/>
    </source>
</evidence>
<keyword evidence="6 11" id="KW-0479">Metal-binding</keyword>
<feature type="binding site" evidence="11">
    <location>
        <position position="642"/>
    </location>
    <ligand>
        <name>Ca(2+)</name>
        <dbReference type="ChEBI" id="CHEBI:29108"/>
    </ligand>
</feature>
<feature type="compositionally biased region" description="Basic and acidic residues" evidence="12">
    <location>
        <begin position="12"/>
        <end position="27"/>
    </location>
</feature>
<feature type="compositionally biased region" description="Polar residues" evidence="12">
    <location>
        <begin position="1"/>
        <end position="11"/>
    </location>
</feature>
<dbReference type="EMBL" id="KB456264">
    <property type="protein sequence ID" value="EMF12558.1"/>
    <property type="molecule type" value="Genomic_DNA"/>
</dbReference>
<evidence type="ECO:0000313" key="15">
    <source>
        <dbReference type="Proteomes" id="UP000016931"/>
    </source>
</evidence>
<dbReference type="GeneID" id="27906063"/>
<evidence type="ECO:0000256" key="1">
    <source>
        <dbReference type="ARBA" id="ARBA00001910"/>
    </source>
</evidence>
<comment type="subcellular location">
    <subcellularLocation>
        <location evidence="3">Secreted</location>
        <location evidence="3">Extracellular space</location>
    </subcellularLocation>
</comment>
<keyword evidence="7 11" id="KW-0378">Hydrolase</keyword>
<dbReference type="Gene3D" id="3.40.50.200">
    <property type="entry name" value="Peptidase S8/S53 domain"/>
    <property type="match status" value="1"/>
</dbReference>
<proteinExistence type="predicted"/>
<accession>M3CFG7</accession>
<feature type="region of interest" description="Disordered" evidence="12">
    <location>
        <begin position="1"/>
        <end position="27"/>
    </location>
</feature>
<dbReference type="InterPro" id="IPR050819">
    <property type="entry name" value="Tripeptidyl-peptidase_I"/>
</dbReference>
<dbReference type="Proteomes" id="UP000016931">
    <property type="component" value="Unassembled WGS sequence"/>
</dbReference>
<dbReference type="InterPro" id="IPR000209">
    <property type="entry name" value="Peptidase_S8/S53_dom"/>
</dbReference>
<keyword evidence="10" id="KW-0865">Zymogen</keyword>
<dbReference type="STRING" id="692275.M3CFG7"/>
<organism evidence="14 15">
    <name type="scientific">Sphaerulina musiva (strain SO2202)</name>
    <name type="common">Poplar stem canker fungus</name>
    <name type="synonym">Septoria musiva</name>
    <dbReference type="NCBI Taxonomy" id="692275"/>
    <lineage>
        <taxon>Eukaryota</taxon>
        <taxon>Fungi</taxon>
        <taxon>Dikarya</taxon>
        <taxon>Ascomycota</taxon>
        <taxon>Pezizomycotina</taxon>
        <taxon>Dothideomycetes</taxon>
        <taxon>Dothideomycetidae</taxon>
        <taxon>Mycosphaerellales</taxon>
        <taxon>Mycosphaerellaceae</taxon>
        <taxon>Sphaerulina</taxon>
    </lineage>
</organism>
<reference evidence="14 15" key="1">
    <citation type="journal article" date="2012" name="PLoS Pathog.">
        <title>Diverse lifestyles and strategies of plant pathogenesis encoded in the genomes of eighteen Dothideomycetes fungi.</title>
        <authorList>
            <person name="Ohm R.A."/>
            <person name="Feau N."/>
            <person name="Henrissat B."/>
            <person name="Schoch C.L."/>
            <person name="Horwitz B.A."/>
            <person name="Barry K.W."/>
            <person name="Condon B.J."/>
            <person name="Copeland A.C."/>
            <person name="Dhillon B."/>
            <person name="Glaser F."/>
            <person name="Hesse C.N."/>
            <person name="Kosti I."/>
            <person name="LaButti K."/>
            <person name="Lindquist E.A."/>
            <person name="Lucas S."/>
            <person name="Salamov A.A."/>
            <person name="Bradshaw R.E."/>
            <person name="Ciuffetti L."/>
            <person name="Hamelin R.C."/>
            <person name="Kema G.H.J."/>
            <person name="Lawrence C."/>
            <person name="Scott J.A."/>
            <person name="Spatafora J.W."/>
            <person name="Turgeon B.G."/>
            <person name="de Wit P.J.G.M."/>
            <person name="Zhong S."/>
            <person name="Goodwin S.B."/>
            <person name="Grigoriev I.V."/>
        </authorList>
    </citation>
    <scope>NUCLEOTIDE SEQUENCE [LARGE SCALE GENOMIC DNA]</scope>
    <source>
        <strain evidence="14 15">SO2202</strain>
    </source>
</reference>
<feature type="active site" description="Charge relay system" evidence="11">
    <location>
        <position position="303"/>
    </location>
</feature>
<evidence type="ECO:0000256" key="8">
    <source>
        <dbReference type="ARBA" id="ARBA00022825"/>
    </source>
</evidence>
<dbReference type="GO" id="GO:0046872">
    <property type="term" value="F:metal ion binding"/>
    <property type="evidence" value="ECO:0007669"/>
    <property type="project" value="UniProtKB-UniRule"/>
</dbReference>
<evidence type="ECO:0000256" key="7">
    <source>
        <dbReference type="ARBA" id="ARBA00022801"/>
    </source>
</evidence>
<comment type="cofactor">
    <cofactor evidence="11">
        <name>Ca(2+)</name>
        <dbReference type="ChEBI" id="CHEBI:29108"/>
    </cofactor>
    <text evidence="11">Binds 1 Ca(2+) ion per subunit.</text>
</comment>
<dbReference type="SMART" id="SM00944">
    <property type="entry name" value="Pro-kuma_activ"/>
    <property type="match status" value="1"/>
</dbReference>
<evidence type="ECO:0000256" key="5">
    <source>
        <dbReference type="ARBA" id="ARBA00022670"/>
    </source>
</evidence>
<feature type="active site" description="Charge relay system" evidence="11">
    <location>
        <position position="580"/>
    </location>
</feature>
<feature type="binding site" evidence="11">
    <location>
        <position position="622"/>
    </location>
    <ligand>
        <name>Ca(2+)</name>
        <dbReference type="ChEBI" id="CHEBI:29108"/>
    </ligand>
</feature>
<dbReference type="AlphaFoldDB" id="M3CFG7"/>
<dbReference type="Pfam" id="PF00082">
    <property type="entry name" value="Peptidase_S8"/>
    <property type="match status" value="1"/>
</dbReference>
<gene>
    <name evidence="14" type="ORF">SEPMUDRAFT_44349</name>
</gene>
<comment type="catalytic activity">
    <reaction evidence="1">
        <text>Release of an N-terminal tripeptide from a polypeptide.</text>
        <dbReference type="EC" id="3.4.14.10"/>
    </reaction>
</comment>
<dbReference type="PANTHER" id="PTHR14218:SF19">
    <property type="entry name" value="SERINE PROTEASE AORO, PUTATIVE (AFU_ORTHOLOGUE AFUA_6G10250)-RELATED"/>
    <property type="match status" value="1"/>
</dbReference>
<dbReference type="EC" id="3.4.14.10" evidence="4"/>
<evidence type="ECO:0000256" key="12">
    <source>
        <dbReference type="SAM" id="MobiDB-lite"/>
    </source>
</evidence>
<evidence type="ECO:0000256" key="3">
    <source>
        <dbReference type="ARBA" id="ARBA00004239"/>
    </source>
</evidence>
<dbReference type="eggNOG" id="ENOG502QTN1">
    <property type="taxonomic scope" value="Eukaryota"/>
</dbReference>
<evidence type="ECO:0000256" key="10">
    <source>
        <dbReference type="ARBA" id="ARBA00023145"/>
    </source>
</evidence>
<feature type="binding site" evidence="11">
    <location>
        <position position="621"/>
    </location>
    <ligand>
        <name>Ca(2+)</name>
        <dbReference type="ChEBI" id="CHEBI:29108"/>
    </ligand>
</feature>
<dbReference type="InterPro" id="IPR030400">
    <property type="entry name" value="Sedolisin_dom"/>
</dbReference>
<dbReference type="CDD" id="cd04056">
    <property type="entry name" value="Peptidases_S53"/>
    <property type="match status" value="1"/>
</dbReference>
<dbReference type="OrthoDB" id="409122at2759"/>
<keyword evidence="9 11" id="KW-0106">Calcium</keyword>
<dbReference type="PROSITE" id="PS51695">
    <property type="entry name" value="SEDOLISIN"/>
    <property type="match status" value="1"/>
</dbReference>
<dbReference type="CDD" id="cd11377">
    <property type="entry name" value="Pro-peptidase_S53"/>
    <property type="match status" value="1"/>
</dbReference>